<dbReference type="Gene3D" id="1.10.150.130">
    <property type="match status" value="1"/>
</dbReference>
<evidence type="ECO:0000256" key="4">
    <source>
        <dbReference type="ARBA" id="ARBA00023172"/>
    </source>
</evidence>
<evidence type="ECO:0000313" key="9">
    <source>
        <dbReference type="EMBL" id="SEN50175.1"/>
    </source>
</evidence>
<dbReference type="SUPFAM" id="SSF56349">
    <property type="entry name" value="DNA breaking-rejoining enzymes"/>
    <property type="match status" value="1"/>
</dbReference>
<feature type="domain" description="Tyr recombinase" evidence="6">
    <location>
        <begin position="124"/>
        <end position="306"/>
    </location>
</feature>
<dbReference type="OrthoDB" id="2399485at2"/>
<feature type="domain" description="Core-binding (CB)" evidence="7">
    <location>
        <begin position="16"/>
        <end position="104"/>
    </location>
</feature>
<evidence type="ECO:0000256" key="1">
    <source>
        <dbReference type="ARBA" id="ARBA00008857"/>
    </source>
</evidence>
<dbReference type="RefSeq" id="WP_036588457.1">
    <property type="nucleotide sequence ID" value="NZ_CP076607.1"/>
</dbReference>
<proteinExistence type="inferred from homology"/>
<dbReference type="InterPro" id="IPR004107">
    <property type="entry name" value="Integrase_SAM-like_N"/>
</dbReference>
<dbReference type="Proteomes" id="UP000683429">
    <property type="component" value="Chromosome"/>
</dbReference>
<sequence>MEAAINKYNVTGLHKGSVYEDIQAFLLKCKKKNESTADVYERGLKMFFRWYKDKDINKLTEDDIQVKNSIIIRYQDFLETGYNYAPRTINKYLSAIFSLYEFLEVNGYPINAQHVKVDFLKAKSNKHGEMNDQEAKEIRDFVKNTRSKGLEKAAFIRMGYTTSFRKSAILNIGWDDIKKHPYHDYYEVTVIDKGDKERVQPISEEFYNELLQIKEQKYYRRYNDNKVFHLSKTTIQNMFDDINEHFEFNGGKKVVPHSLRNVMAGWIEESGGKIEEIKDQLGHSSFDTYFEHYQHSHKDLSNSPSLRFENEISNDIFNELNREEFLELIMSQKGGVLMQLKLSAKKMIENKEDEE</sequence>
<gene>
    <name evidence="8" type="ORF">KP014_21145</name>
    <name evidence="9" type="ORF">SAMN04487895_101728</name>
</gene>
<name>A0A1H8H214_9BACL</name>
<dbReference type="Proteomes" id="UP000198809">
    <property type="component" value="Unassembled WGS sequence"/>
</dbReference>
<evidence type="ECO:0000313" key="11">
    <source>
        <dbReference type="Proteomes" id="UP000683429"/>
    </source>
</evidence>
<dbReference type="GO" id="GO:0003677">
    <property type="term" value="F:DNA binding"/>
    <property type="evidence" value="ECO:0007669"/>
    <property type="project" value="UniProtKB-UniRule"/>
</dbReference>
<evidence type="ECO:0000259" key="6">
    <source>
        <dbReference type="PROSITE" id="PS51898"/>
    </source>
</evidence>
<reference evidence="8 11" key="2">
    <citation type="submission" date="2021-06" db="EMBL/GenBank/DDBJ databases">
        <title>Whole genome sequence of Paenibacillus sophorae DSM23020 for comparative genomics.</title>
        <authorList>
            <person name="Kim M.-J."/>
            <person name="Lee G."/>
            <person name="Shin J.-H."/>
        </authorList>
    </citation>
    <scope>NUCLEOTIDE SEQUENCE [LARGE SCALE GENOMIC DNA]</scope>
    <source>
        <strain evidence="8 11">DSM 23020</strain>
    </source>
</reference>
<organism evidence="9 10">
    <name type="scientific">Paenibacillus sophorae</name>
    <dbReference type="NCBI Taxonomy" id="1333845"/>
    <lineage>
        <taxon>Bacteria</taxon>
        <taxon>Bacillati</taxon>
        <taxon>Bacillota</taxon>
        <taxon>Bacilli</taxon>
        <taxon>Bacillales</taxon>
        <taxon>Paenibacillaceae</taxon>
        <taxon>Paenibacillus</taxon>
    </lineage>
</organism>
<dbReference type="PANTHER" id="PTHR30349">
    <property type="entry name" value="PHAGE INTEGRASE-RELATED"/>
    <property type="match status" value="1"/>
</dbReference>
<evidence type="ECO:0000313" key="8">
    <source>
        <dbReference type="EMBL" id="QWU14417.1"/>
    </source>
</evidence>
<evidence type="ECO:0000313" key="10">
    <source>
        <dbReference type="Proteomes" id="UP000198809"/>
    </source>
</evidence>
<dbReference type="InterPro" id="IPR011010">
    <property type="entry name" value="DNA_brk_join_enz"/>
</dbReference>
<protein>
    <submittedName>
        <fullName evidence="9">Site-specific recombinase XerD</fullName>
    </submittedName>
    <submittedName>
        <fullName evidence="8">Tyrosine-type recombinase/integrase</fullName>
    </submittedName>
</protein>
<dbReference type="EMBL" id="CP076607">
    <property type="protein sequence ID" value="QWU14417.1"/>
    <property type="molecule type" value="Genomic_DNA"/>
</dbReference>
<dbReference type="GO" id="GO:0015074">
    <property type="term" value="P:DNA integration"/>
    <property type="evidence" value="ECO:0007669"/>
    <property type="project" value="UniProtKB-KW"/>
</dbReference>
<accession>A0A1H8H214</accession>
<dbReference type="Gene3D" id="1.10.443.10">
    <property type="entry name" value="Intergrase catalytic core"/>
    <property type="match status" value="1"/>
</dbReference>
<keyword evidence="3 5" id="KW-0238">DNA-binding</keyword>
<comment type="similarity">
    <text evidence="1">Belongs to the 'phage' integrase family.</text>
</comment>
<keyword evidence="2" id="KW-0229">DNA integration</keyword>
<dbReference type="InterPro" id="IPR002104">
    <property type="entry name" value="Integrase_catalytic"/>
</dbReference>
<keyword evidence="11" id="KW-1185">Reference proteome</keyword>
<dbReference type="GO" id="GO:0006310">
    <property type="term" value="P:DNA recombination"/>
    <property type="evidence" value="ECO:0007669"/>
    <property type="project" value="UniProtKB-KW"/>
</dbReference>
<dbReference type="Pfam" id="PF13495">
    <property type="entry name" value="Phage_int_SAM_4"/>
    <property type="match status" value="1"/>
</dbReference>
<reference evidence="9 10" key="1">
    <citation type="submission" date="2016-10" db="EMBL/GenBank/DDBJ databases">
        <authorList>
            <person name="de Groot N.N."/>
        </authorList>
    </citation>
    <scope>NUCLEOTIDE SEQUENCE [LARGE SCALE GENOMIC DNA]</scope>
    <source>
        <strain evidence="9 10">CGMCC 1.10238</strain>
    </source>
</reference>
<evidence type="ECO:0000256" key="2">
    <source>
        <dbReference type="ARBA" id="ARBA00022908"/>
    </source>
</evidence>
<dbReference type="PANTHER" id="PTHR30349:SF41">
    <property type="entry name" value="INTEGRASE_RECOMBINASE PROTEIN MJ0367-RELATED"/>
    <property type="match status" value="1"/>
</dbReference>
<keyword evidence="4" id="KW-0233">DNA recombination</keyword>
<evidence type="ECO:0000259" key="7">
    <source>
        <dbReference type="PROSITE" id="PS51900"/>
    </source>
</evidence>
<dbReference type="STRING" id="1333845.SAMN04487895_101728"/>
<dbReference type="InterPro" id="IPR010998">
    <property type="entry name" value="Integrase_recombinase_N"/>
</dbReference>
<dbReference type="InterPro" id="IPR050090">
    <property type="entry name" value="Tyrosine_recombinase_XerCD"/>
</dbReference>
<dbReference type="EMBL" id="FODH01000001">
    <property type="protein sequence ID" value="SEN50175.1"/>
    <property type="molecule type" value="Genomic_DNA"/>
</dbReference>
<dbReference type="CDD" id="cd00397">
    <property type="entry name" value="DNA_BRE_C"/>
    <property type="match status" value="1"/>
</dbReference>
<evidence type="ECO:0000256" key="3">
    <source>
        <dbReference type="ARBA" id="ARBA00023125"/>
    </source>
</evidence>
<dbReference type="PROSITE" id="PS51898">
    <property type="entry name" value="TYR_RECOMBINASE"/>
    <property type="match status" value="1"/>
</dbReference>
<dbReference type="AlphaFoldDB" id="A0A1H8H214"/>
<dbReference type="PROSITE" id="PS51900">
    <property type="entry name" value="CB"/>
    <property type="match status" value="1"/>
</dbReference>
<dbReference type="InterPro" id="IPR044068">
    <property type="entry name" value="CB"/>
</dbReference>
<evidence type="ECO:0000256" key="5">
    <source>
        <dbReference type="PROSITE-ProRule" id="PRU01248"/>
    </source>
</evidence>
<dbReference type="InterPro" id="IPR013762">
    <property type="entry name" value="Integrase-like_cat_sf"/>
</dbReference>
<dbReference type="Pfam" id="PF00589">
    <property type="entry name" value="Phage_integrase"/>
    <property type="match status" value="1"/>
</dbReference>